<protein>
    <recommendedName>
        <fullName evidence="1">Xaa-Pro dipeptidyl-peptidase-like domain-containing protein</fullName>
    </recommendedName>
</protein>
<dbReference type="EMBL" id="FYEH01000005">
    <property type="protein sequence ID" value="SNB67282.1"/>
    <property type="molecule type" value="Genomic_DNA"/>
</dbReference>
<dbReference type="Proteomes" id="UP000197065">
    <property type="component" value="Unassembled WGS sequence"/>
</dbReference>
<evidence type="ECO:0000313" key="2">
    <source>
        <dbReference type="EMBL" id="SNB67282.1"/>
    </source>
</evidence>
<dbReference type="Gene3D" id="3.40.50.1820">
    <property type="entry name" value="alpha/beta hydrolase"/>
    <property type="match status" value="1"/>
</dbReference>
<dbReference type="OrthoDB" id="9800435at2"/>
<sequence length="222" mass="24825">MPEVIFNGSDGRLEGRYVHGDGPTPPLAIILHPHPQHGGTMNNKLVHAFFHMFQRRGFSVLRFNFRGVGRSQGVFEHGQGELRDAASALDWMQSHNPNSSGCWVAGFSFGAWIAMQLLMRRPEIQGFMCAGLPANMYDFGFLAPCPSSGLIVHGERDEVTPTDSVVKLVTKLSQQRGITIDFHTIEGCDHFFTHHMEEFERICEGYLDKRLKPASEALALSR</sequence>
<reference evidence="2 3" key="1">
    <citation type="submission" date="2017-06" db="EMBL/GenBank/DDBJ databases">
        <authorList>
            <person name="Kim H.J."/>
            <person name="Triplett B.A."/>
        </authorList>
    </citation>
    <scope>NUCLEOTIDE SEQUENCE [LARGE SCALE GENOMIC DNA]</scope>
    <source>
        <strain evidence="2 3">B29T1</strain>
    </source>
</reference>
<accession>A0A212R5H6</accession>
<dbReference type="Pfam" id="PF02129">
    <property type="entry name" value="Peptidase_S15"/>
    <property type="match status" value="1"/>
</dbReference>
<dbReference type="PANTHER" id="PTHR42103:SF2">
    <property type="entry name" value="AB HYDROLASE-1 DOMAIN-CONTAINING PROTEIN"/>
    <property type="match status" value="1"/>
</dbReference>
<dbReference type="PANTHER" id="PTHR42103">
    <property type="entry name" value="ALPHA/BETA-HYDROLASES SUPERFAMILY PROTEIN"/>
    <property type="match status" value="1"/>
</dbReference>
<dbReference type="GO" id="GO:0016787">
    <property type="term" value="F:hydrolase activity"/>
    <property type="evidence" value="ECO:0007669"/>
    <property type="project" value="InterPro"/>
</dbReference>
<gene>
    <name evidence="2" type="ORF">SAMN07250955_105298</name>
</gene>
<evidence type="ECO:0000313" key="3">
    <source>
        <dbReference type="Proteomes" id="UP000197065"/>
    </source>
</evidence>
<organism evidence="2 3">
    <name type="scientific">Arboricoccus pini</name>
    <dbReference type="NCBI Taxonomy" id="1963835"/>
    <lineage>
        <taxon>Bacteria</taxon>
        <taxon>Pseudomonadati</taxon>
        <taxon>Pseudomonadota</taxon>
        <taxon>Alphaproteobacteria</taxon>
        <taxon>Geminicoccales</taxon>
        <taxon>Geminicoccaceae</taxon>
        <taxon>Arboricoccus</taxon>
    </lineage>
</organism>
<proteinExistence type="predicted"/>
<dbReference type="RefSeq" id="WP_088561287.1">
    <property type="nucleotide sequence ID" value="NZ_FYEH01000005.1"/>
</dbReference>
<feature type="domain" description="Xaa-Pro dipeptidyl-peptidase-like" evidence="1">
    <location>
        <begin position="26"/>
        <end position="123"/>
    </location>
</feature>
<dbReference type="SUPFAM" id="SSF53474">
    <property type="entry name" value="alpha/beta-Hydrolases"/>
    <property type="match status" value="1"/>
</dbReference>
<dbReference type="InterPro" id="IPR000383">
    <property type="entry name" value="Xaa-Pro-like_dom"/>
</dbReference>
<keyword evidence="3" id="KW-1185">Reference proteome</keyword>
<name>A0A212R5H6_9PROT</name>
<evidence type="ECO:0000259" key="1">
    <source>
        <dbReference type="Pfam" id="PF02129"/>
    </source>
</evidence>
<dbReference type="AlphaFoldDB" id="A0A212R5H6"/>
<dbReference type="InterPro" id="IPR029058">
    <property type="entry name" value="AB_hydrolase_fold"/>
</dbReference>